<dbReference type="RefSeq" id="WP_213543180.1">
    <property type="nucleotide sequence ID" value="NZ_AP023420.1"/>
</dbReference>
<dbReference type="PANTHER" id="PTHR42730:SF1">
    <property type="entry name" value="2-OXOGLUTARATE SYNTHASE SUBUNIT KORC"/>
    <property type="match status" value="1"/>
</dbReference>
<evidence type="ECO:0000256" key="1">
    <source>
        <dbReference type="ARBA" id="ARBA00023002"/>
    </source>
</evidence>
<dbReference type="InterPro" id="IPR052554">
    <property type="entry name" value="2-oxoglutarate_synth_KorC"/>
</dbReference>
<protein>
    <submittedName>
        <fullName evidence="3">2-oxoacid:ferredoxin oxidoreductase subunit gamma</fullName>
    </submittedName>
</protein>
<dbReference type="InterPro" id="IPR002869">
    <property type="entry name" value="Pyrv_flavodox_OxRed_cen"/>
</dbReference>
<evidence type="ECO:0000259" key="2">
    <source>
        <dbReference type="Pfam" id="PF01558"/>
    </source>
</evidence>
<dbReference type="Pfam" id="PF01558">
    <property type="entry name" value="POR"/>
    <property type="match status" value="1"/>
</dbReference>
<accession>A0A810QJA7</accession>
<gene>
    <name evidence="3" type="ORF">MM59RIKEN_18320</name>
</gene>
<keyword evidence="1" id="KW-0560">Oxidoreductase</keyword>
<dbReference type="KEGG" id="pfaa:MM59RIKEN_18320"/>
<dbReference type="Proteomes" id="UP000679848">
    <property type="component" value="Chromosome"/>
</dbReference>
<dbReference type="AlphaFoldDB" id="A0A810QJA7"/>
<dbReference type="EMBL" id="AP023420">
    <property type="protein sequence ID" value="BCK84513.1"/>
    <property type="molecule type" value="Genomic_DNA"/>
</dbReference>
<feature type="domain" description="Pyruvate/ketoisovalerate oxidoreductase catalytic" evidence="2">
    <location>
        <begin position="11"/>
        <end position="172"/>
    </location>
</feature>
<name>A0A810QJA7_9FIRM</name>
<sequence>MKKELLFSGIGGQGIMNLGEILCAAAIKAGYNVTFSPVYGAEKRGGRTMCNIVISTGIECQVVSEADVMLIMDEASLQDYQHLAGSQGVLILNAQVSTVPDCSCRNIKTVPFIEKAMELGNAKVANMIALGFVLKCLDFIPYASVEELVKETFASKAKLIPLNLQALKTGYEYEA</sequence>
<evidence type="ECO:0000313" key="3">
    <source>
        <dbReference type="EMBL" id="BCK84513.1"/>
    </source>
</evidence>
<evidence type="ECO:0000313" key="4">
    <source>
        <dbReference type="Proteomes" id="UP000679848"/>
    </source>
</evidence>
<dbReference type="GO" id="GO:0016903">
    <property type="term" value="F:oxidoreductase activity, acting on the aldehyde or oxo group of donors"/>
    <property type="evidence" value="ECO:0007669"/>
    <property type="project" value="InterPro"/>
</dbReference>
<dbReference type="Gene3D" id="3.40.920.10">
    <property type="entry name" value="Pyruvate-ferredoxin oxidoreductase, PFOR, domain III"/>
    <property type="match status" value="1"/>
</dbReference>
<proteinExistence type="predicted"/>
<dbReference type="PANTHER" id="PTHR42730">
    <property type="entry name" value="2-OXOGLUTARATE SYNTHASE SUBUNIT KORC"/>
    <property type="match status" value="1"/>
</dbReference>
<organism evidence="3 4">
    <name type="scientific">Pusillibacter faecalis</name>
    <dbReference type="NCBI Taxonomy" id="2714358"/>
    <lineage>
        <taxon>Bacteria</taxon>
        <taxon>Bacillati</taxon>
        <taxon>Bacillota</taxon>
        <taxon>Clostridia</taxon>
        <taxon>Eubacteriales</taxon>
        <taxon>Oscillospiraceae</taxon>
        <taxon>Pusillibacter</taxon>
    </lineage>
</organism>
<dbReference type="SUPFAM" id="SSF53323">
    <property type="entry name" value="Pyruvate-ferredoxin oxidoreductase, PFOR, domain III"/>
    <property type="match status" value="1"/>
</dbReference>
<dbReference type="InterPro" id="IPR019752">
    <property type="entry name" value="Pyrv/ketoisovalerate_OxRed_cat"/>
</dbReference>
<keyword evidence="4" id="KW-1185">Reference proteome</keyword>
<reference evidence="3" key="1">
    <citation type="submission" date="2020-09" db="EMBL/GenBank/DDBJ databases">
        <title>New species isolated from human feces.</title>
        <authorList>
            <person name="Kitahara M."/>
            <person name="Shigeno Y."/>
            <person name="Shime M."/>
            <person name="Matsumoto Y."/>
            <person name="Nakamura S."/>
            <person name="Motooka D."/>
            <person name="Fukuoka S."/>
            <person name="Nishikawa H."/>
            <person name="Benno Y."/>
        </authorList>
    </citation>
    <scope>NUCLEOTIDE SEQUENCE</scope>
    <source>
        <strain evidence="3">MM59</strain>
    </source>
</reference>